<sequence length="83" mass="8989">VAYPNPHLLLLSVLILLLLLKPLHLPSICTFDLRLAPPNPLISVVLSIFFSSVLVPVQVVNYSYLSTSTSDKFITVAVGNGSQ</sequence>
<keyword evidence="1" id="KW-0472">Membrane</keyword>
<protein>
    <submittedName>
        <fullName evidence="2">MP2</fullName>
    </submittedName>
</protein>
<proteinExistence type="predicted"/>
<reference evidence="2 3" key="1">
    <citation type="journal article" date="2018" name="Arch. Virol.">
        <title>Detection of Jasmine virus H and characterization of a second pelarspovirus infecting star jasmine (Jasminum multiflorum) and angelwing jasmine (J. nitidum) plants displaying virus-like symptoms.</title>
        <authorList>
            <person name="Dey K.K."/>
            <person name="Leite M."/>
            <person name="Hu J.S."/>
            <person name="Jordan R."/>
            <person name="Melzer M.J."/>
        </authorList>
    </citation>
    <scope>NUCLEOTIDE SEQUENCE [LARGE SCALE GENOMIC DNA]</scope>
    <source>
        <strain evidence="2">HI</strain>
    </source>
</reference>
<dbReference type="EMBL" id="MG958506">
    <property type="protein sequence ID" value="AXN91186.1"/>
    <property type="molecule type" value="Genomic_RNA"/>
</dbReference>
<feature type="transmembrane region" description="Helical" evidence="1">
    <location>
        <begin position="42"/>
        <end position="64"/>
    </location>
</feature>
<evidence type="ECO:0000256" key="1">
    <source>
        <dbReference type="SAM" id="Phobius"/>
    </source>
</evidence>
<evidence type="ECO:0000313" key="3">
    <source>
        <dbReference type="Proteomes" id="UP000676410"/>
    </source>
</evidence>
<evidence type="ECO:0000313" key="2">
    <source>
        <dbReference type="EMBL" id="AXN91186.1"/>
    </source>
</evidence>
<name>A0A346G4C6_9TOMB</name>
<dbReference type="Proteomes" id="UP000676410">
    <property type="component" value="Segment"/>
</dbReference>
<keyword evidence="3" id="KW-1185">Reference proteome</keyword>
<dbReference type="GeneID" id="80535602"/>
<keyword evidence="1" id="KW-0812">Transmembrane</keyword>
<accession>A0A346G4C6</accession>
<organism evidence="2 3">
    <name type="scientific">Jasmine mosaic-associated virus 2</name>
    <dbReference type="NCBI Taxonomy" id="2293881"/>
    <lineage>
        <taxon>Viruses</taxon>
        <taxon>Riboviria</taxon>
        <taxon>Orthornavirae</taxon>
        <taxon>Kitrinoviricota</taxon>
        <taxon>Tolucaviricetes</taxon>
        <taxon>Tolivirales</taxon>
        <taxon>Tombusviridae</taxon>
        <taxon>Procedovirinae</taxon>
        <taxon>Pelarspovirus</taxon>
        <taxon>Pelarspovirus tessellati</taxon>
    </lineage>
</organism>
<keyword evidence="1" id="KW-1133">Transmembrane helix</keyword>
<dbReference type="KEGG" id="vg:80535602"/>
<feature type="non-terminal residue" evidence="2">
    <location>
        <position position="1"/>
    </location>
</feature>
<dbReference type="RefSeq" id="YP_010797626.1">
    <property type="nucleotide sequence ID" value="NC_076230.1"/>
</dbReference>